<organism evidence="4 5">
    <name type="scientific">Daphnia galeata</name>
    <dbReference type="NCBI Taxonomy" id="27404"/>
    <lineage>
        <taxon>Eukaryota</taxon>
        <taxon>Metazoa</taxon>
        <taxon>Ecdysozoa</taxon>
        <taxon>Arthropoda</taxon>
        <taxon>Crustacea</taxon>
        <taxon>Branchiopoda</taxon>
        <taxon>Diplostraca</taxon>
        <taxon>Cladocera</taxon>
        <taxon>Anomopoda</taxon>
        <taxon>Daphniidae</taxon>
        <taxon>Daphnia</taxon>
    </lineage>
</organism>
<protein>
    <recommendedName>
        <fullName evidence="6">Membrane glycoprotein lig-1</fullName>
    </recommendedName>
</protein>
<dbReference type="Proteomes" id="UP000789390">
    <property type="component" value="Unassembled WGS sequence"/>
</dbReference>
<dbReference type="PANTHER" id="PTHR24364:SF18">
    <property type="entry name" value="LP06937P"/>
    <property type="match status" value="1"/>
</dbReference>
<dbReference type="EMBL" id="CAKKLH010000257">
    <property type="protein sequence ID" value="CAH0107188.1"/>
    <property type="molecule type" value="Genomic_DNA"/>
</dbReference>
<keyword evidence="3" id="KW-0677">Repeat</keyword>
<evidence type="ECO:0000256" key="3">
    <source>
        <dbReference type="ARBA" id="ARBA00022737"/>
    </source>
</evidence>
<keyword evidence="2" id="KW-0732">Signal</keyword>
<evidence type="ECO:0000256" key="2">
    <source>
        <dbReference type="ARBA" id="ARBA00022729"/>
    </source>
</evidence>
<sequence>MTTTVLANPTTRTVCPEDYSPCACDLTGNGLEITCIDVTIPDIVDVFFRTQNLFLYSVSLTIISATGSIDLPADLLSDKRAQNIYLNCPAAASPKLSVTIDAASFEFTRFNTTRFEIHDCDLIRQKDMKFLSGFLVLNSFYFANTFNVEAIAGLANNTLPALKELTVVNCTGLENVVFPDLTPARLELLRLDGNGLTDAGVNHILVAVASSSSASSLKLLSLSNNAMTKIPMIASFSPTGHLRTLQQHRPLHEPIDFDLQLSGNYRYAQVNLENNRLTEFKEDIFKSMLQQMTIQSPAIGGHVLVTGNPFDCGCGLAWLIRDNQVLLPSVKNGVCGGFFRFEDLNPDAYGNC</sequence>
<dbReference type="Gene3D" id="3.80.10.10">
    <property type="entry name" value="Ribonuclease Inhibitor"/>
    <property type="match status" value="2"/>
</dbReference>
<accession>A0A8J2RM78</accession>
<dbReference type="GO" id="GO:0016020">
    <property type="term" value="C:membrane"/>
    <property type="evidence" value="ECO:0007669"/>
    <property type="project" value="TreeGrafter"/>
</dbReference>
<name>A0A8J2RM78_9CRUS</name>
<keyword evidence="1" id="KW-0433">Leucine-rich repeat</keyword>
<reference evidence="4" key="1">
    <citation type="submission" date="2021-11" db="EMBL/GenBank/DDBJ databases">
        <authorList>
            <person name="Schell T."/>
        </authorList>
    </citation>
    <scope>NUCLEOTIDE SEQUENCE</scope>
    <source>
        <strain evidence="4">M5</strain>
    </source>
</reference>
<dbReference type="InterPro" id="IPR032675">
    <property type="entry name" value="LRR_dom_sf"/>
</dbReference>
<evidence type="ECO:0000256" key="1">
    <source>
        <dbReference type="ARBA" id="ARBA00022614"/>
    </source>
</evidence>
<dbReference type="PROSITE" id="PS51450">
    <property type="entry name" value="LRR"/>
    <property type="match status" value="1"/>
</dbReference>
<evidence type="ECO:0008006" key="6">
    <source>
        <dbReference type="Google" id="ProtNLM"/>
    </source>
</evidence>
<dbReference type="OrthoDB" id="17912at2759"/>
<dbReference type="SUPFAM" id="SSF52058">
    <property type="entry name" value="L domain-like"/>
    <property type="match status" value="1"/>
</dbReference>
<keyword evidence="5" id="KW-1185">Reference proteome</keyword>
<comment type="caution">
    <text evidence="4">The sequence shown here is derived from an EMBL/GenBank/DDBJ whole genome shotgun (WGS) entry which is preliminary data.</text>
</comment>
<dbReference type="AlphaFoldDB" id="A0A8J2RM78"/>
<dbReference type="InterPro" id="IPR001611">
    <property type="entry name" value="Leu-rich_rpt"/>
</dbReference>
<proteinExistence type="predicted"/>
<dbReference type="InterPro" id="IPR052286">
    <property type="entry name" value="Wnt_signaling_inhibitor"/>
</dbReference>
<evidence type="ECO:0000313" key="5">
    <source>
        <dbReference type="Proteomes" id="UP000789390"/>
    </source>
</evidence>
<evidence type="ECO:0000313" key="4">
    <source>
        <dbReference type="EMBL" id="CAH0107188.1"/>
    </source>
</evidence>
<dbReference type="PANTHER" id="PTHR24364">
    <property type="entry name" value="LP06937P"/>
    <property type="match status" value="1"/>
</dbReference>
<gene>
    <name evidence="4" type="ORF">DGAL_LOCUS10479</name>
</gene>